<comment type="caution">
    <text evidence="2">The sequence shown here is derived from an EMBL/GenBank/DDBJ whole genome shotgun (WGS) entry which is preliminary data.</text>
</comment>
<name>A0A922NXC2_9STRE</name>
<gene>
    <name evidence="2" type="ORF">CECT5772_00661</name>
</gene>
<dbReference type="Proteomes" id="UP000028704">
    <property type="component" value="Unassembled WGS sequence"/>
</dbReference>
<sequence length="97" mass="11851">MSDNMLEELENEILEDDQCICESSNLTGYSDWYRKNADSKVWWIDELDVRGRHLFSFDRHKIYNLFADYPHNMTDDEVKIFDNEEKYWADFLKSRKQ</sequence>
<organism evidence="2 3">
    <name type="scientific">Streptococcus equi subsp. ruminatorum CECT 5772</name>
    <dbReference type="NCBI Taxonomy" id="1051981"/>
    <lineage>
        <taxon>Bacteria</taxon>
        <taxon>Bacillati</taxon>
        <taxon>Bacillota</taxon>
        <taxon>Bacilli</taxon>
        <taxon>Lactobacillales</taxon>
        <taxon>Streptococcaceae</taxon>
        <taxon>Streptococcus</taxon>
    </lineage>
</organism>
<protein>
    <recommendedName>
        <fullName evidence="1">DUF7675 domain-containing protein</fullName>
    </recommendedName>
</protein>
<dbReference type="EMBL" id="AWEX01000006">
    <property type="protein sequence ID" value="KED05301.1"/>
    <property type="molecule type" value="Genomic_DNA"/>
</dbReference>
<feature type="domain" description="DUF7675" evidence="1">
    <location>
        <begin position="32"/>
        <end position="96"/>
    </location>
</feature>
<dbReference type="AlphaFoldDB" id="A0A922NXC2"/>
<evidence type="ECO:0000313" key="3">
    <source>
        <dbReference type="Proteomes" id="UP000028704"/>
    </source>
</evidence>
<proteinExistence type="predicted"/>
<evidence type="ECO:0000313" key="2">
    <source>
        <dbReference type="EMBL" id="KED05301.1"/>
    </source>
</evidence>
<dbReference type="InterPro" id="IPR056092">
    <property type="entry name" value="DUF7675"/>
</dbReference>
<reference evidence="2 3" key="1">
    <citation type="journal article" date="2014" name="Int. J. Syst. Evol. Microbiol.">
        <title>Phylogenomics and the dynamic genome evolution of the genus Streptococcus.</title>
        <authorList>
            <consortium name="The Broad Institute Genome Sequencing Platform"/>
            <person name="Richards V.P."/>
            <person name="Palmer S.R."/>
            <person name="Pavinski Bitar P.D."/>
            <person name="Qin X."/>
            <person name="Weinstock G.M."/>
            <person name="Highlander S.K."/>
            <person name="Town C.D."/>
            <person name="Burne R.A."/>
            <person name="Stanhope M.J."/>
        </authorList>
    </citation>
    <scope>NUCLEOTIDE SEQUENCE [LARGE SCALE GENOMIC DNA]</scope>
    <source>
        <strain evidence="2 3">CECT 5772</strain>
    </source>
</reference>
<evidence type="ECO:0000259" key="1">
    <source>
        <dbReference type="Pfam" id="PF24723"/>
    </source>
</evidence>
<accession>A0A922NXC2</accession>
<dbReference type="RefSeq" id="WP_037578506.1">
    <property type="nucleotide sequence ID" value="NZ_AWEX01000006.1"/>
</dbReference>
<dbReference type="Pfam" id="PF24723">
    <property type="entry name" value="DUF7675"/>
    <property type="match status" value="1"/>
</dbReference>